<evidence type="ECO:0000313" key="3">
    <source>
        <dbReference type="Proteomes" id="UP000294360"/>
    </source>
</evidence>
<accession>A0A4U8Z6M5</accession>
<dbReference type="KEGG" id="mtun:MTUNDRAET4_4044"/>
<organism evidence="2 3">
    <name type="scientific">Methylocella tundrae</name>
    <dbReference type="NCBI Taxonomy" id="227605"/>
    <lineage>
        <taxon>Bacteria</taxon>
        <taxon>Pseudomonadati</taxon>
        <taxon>Pseudomonadota</taxon>
        <taxon>Alphaproteobacteria</taxon>
        <taxon>Hyphomicrobiales</taxon>
        <taxon>Beijerinckiaceae</taxon>
        <taxon>Methylocella</taxon>
    </lineage>
</organism>
<reference evidence="2 3" key="1">
    <citation type="submission" date="2019-03" db="EMBL/GenBank/DDBJ databases">
        <authorList>
            <person name="Kox A.R. M."/>
        </authorList>
    </citation>
    <scope>NUCLEOTIDE SEQUENCE [LARGE SCALE GENOMIC DNA]</scope>
    <source>
        <strain evidence="2">MTUNDRAET4 annotated genome</strain>
    </source>
</reference>
<name>A0A4U8Z6M5_METTU</name>
<dbReference type="AlphaFoldDB" id="A0A4U8Z6M5"/>
<evidence type="ECO:0000256" key="1">
    <source>
        <dbReference type="SAM" id="MobiDB-lite"/>
    </source>
</evidence>
<evidence type="ECO:0000313" key="2">
    <source>
        <dbReference type="EMBL" id="VFU10925.1"/>
    </source>
</evidence>
<keyword evidence="2" id="KW-0675">Receptor</keyword>
<proteinExistence type="predicted"/>
<protein>
    <submittedName>
        <fullName evidence="2">TRAP transporter solute receptor, TAXI family</fullName>
    </submittedName>
</protein>
<sequence length="95" mass="10250">MKFSASLRRTIGVLCIASIAGLAAWGWHFYYRPVILSAAVGPSTFDDAELIASMAQALATNGSHIRLSIQQPPPGPIESLERLKRGKRNSPSSEI</sequence>
<dbReference type="Proteomes" id="UP000294360">
    <property type="component" value="Chromosome"/>
</dbReference>
<feature type="region of interest" description="Disordered" evidence="1">
    <location>
        <begin position="66"/>
        <end position="95"/>
    </location>
</feature>
<gene>
    <name evidence="2" type="ORF">MTUNDRAET4_4044</name>
</gene>
<dbReference type="EMBL" id="LR536450">
    <property type="protein sequence ID" value="VFU10925.1"/>
    <property type="molecule type" value="Genomic_DNA"/>
</dbReference>
<dbReference type="RefSeq" id="WP_134491853.1">
    <property type="nucleotide sequence ID" value="NZ_CP139089.1"/>
</dbReference>